<evidence type="ECO:0000313" key="5">
    <source>
        <dbReference type="Proteomes" id="UP000564644"/>
    </source>
</evidence>
<dbReference type="SUPFAM" id="SSF46689">
    <property type="entry name" value="Homeodomain-like"/>
    <property type="match status" value="1"/>
</dbReference>
<evidence type="ECO:0000256" key="1">
    <source>
        <dbReference type="ARBA" id="ARBA00023125"/>
    </source>
</evidence>
<evidence type="ECO:0000313" key="4">
    <source>
        <dbReference type="EMBL" id="MBB6730156.1"/>
    </source>
</evidence>
<gene>
    <name evidence="4" type="ORF">H7C18_04525</name>
</gene>
<dbReference type="GO" id="GO:0003700">
    <property type="term" value="F:DNA-binding transcription factor activity"/>
    <property type="evidence" value="ECO:0007669"/>
    <property type="project" value="TreeGrafter"/>
</dbReference>
<dbReference type="Gene3D" id="1.10.357.10">
    <property type="entry name" value="Tetracycline Repressor, domain 2"/>
    <property type="match status" value="1"/>
</dbReference>
<protein>
    <submittedName>
        <fullName evidence="4">TetR/AcrR family transcriptional regulator</fullName>
    </submittedName>
</protein>
<feature type="domain" description="HTH tetR-type" evidence="3">
    <location>
        <begin position="14"/>
        <end position="74"/>
    </location>
</feature>
<proteinExistence type="predicted"/>
<dbReference type="Pfam" id="PF00440">
    <property type="entry name" value="TetR_N"/>
    <property type="match status" value="1"/>
</dbReference>
<dbReference type="InterPro" id="IPR001647">
    <property type="entry name" value="HTH_TetR"/>
</dbReference>
<dbReference type="InterPro" id="IPR036271">
    <property type="entry name" value="Tet_transcr_reg_TetR-rel_C_sf"/>
</dbReference>
<name>A0A7X0SHN5_9BACL</name>
<evidence type="ECO:0000256" key="2">
    <source>
        <dbReference type="PROSITE-ProRule" id="PRU00335"/>
    </source>
</evidence>
<dbReference type="Proteomes" id="UP000564644">
    <property type="component" value="Unassembled WGS sequence"/>
</dbReference>
<accession>A0A7X0SHN5</accession>
<organism evidence="4 5">
    <name type="scientific">Cohnella zeiphila</name>
    <dbReference type="NCBI Taxonomy" id="2761120"/>
    <lineage>
        <taxon>Bacteria</taxon>
        <taxon>Bacillati</taxon>
        <taxon>Bacillota</taxon>
        <taxon>Bacilli</taxon>
        <taxon>Bacillales</taxon>
        <taxon>Paenibacillaceae</taxon>
        <taxon>Cohnella</taxon>
    </lineage>
</organism>
<comment type="caution">
    <text evidence="4">The sequence shown here is derived from an EMBL/GenBank/DDBJ whole genome shotgun (WGS) entry which is preliminary data.</text>
</comment>
<keyword evidence="5" id="KW-1185">Reference proteome</keyword>
<dbReference type="SUPFAM" id="SSF48498">
    <property type="entry name" value="Tetracyclin repressor-like, C-terminal domain"/>
    <property type="match status" value="1"/>
</dbReference>
<reference evidence="4 5" key="1">
    <citation type="submission" date="2020-08" db="EMBL/GenBank/DDBJ databases">
        <title>Cohnella phylogeny.</title>
        <authorList>
            <person name="Dunlap C."/>
        </authorList>
    </citation>
    <scope>NUCLEOTIDE SEQUENCE [LARGE SCALE GENOMIC DNA]</scope>
    <source>
        <strain evidence="4 5">CBP 2801</strain>
    </source>
</reference>
<dbReference type="PROSITE" id="PS50977">
    <property type="entry name" value="HTH_TETR_2"/>
    <property type="match status" value="1"/>
</dbReference>
<dbReference type="InterPro" id="IPR050109">
    <property type="entry name" value="HTH-type_TetR-like_transc_reg"/>
</dbReference>
<keyword evidence="1 2" id="KW-0238">DNA-binding</keyword>
<dbReference type="PANTHER" id="PTHR30055:SF146">
    <property type="entry name" value="HTH-TYPE TRANSCRIPTIONAL DUAL REGULATOR CECR"/>
    <property type="match status" value="1"/>
</dbReference>
<evidence type="ECO:0000259" key="3">
    <source>
        <dbReference type="PROSITE" id="PS50977"/>
    </source>
</evidence>
<dbReference type="PANTHER" id="PTHR30055">
    <property type="entry name" value="HTH-TYPE TRANSCRIPTIONAL REGULATOR RUTR"/>
    <property type="match status" value="1"/>
</dbReference>
<sequence>MSPLNKQQLDQIRDERSTQIKQAALKVFARHGFIRTKTSMIAAAAGISEGLIYRYFESKDVLYTAIVRELMEDAASEIDDSRALPGTPYEQIKELTRNMLDADNQFAFMLILKARKTNELPSEVARIFEQYSADTMIERLLPIFVKGQEIGQFAPGDPRQLLCWYMSVVNSLILQEQGDEEYGFPDIDVLMRMLTR</sequence>
<dbReference type="AlphaFoldDB" id="A0A7X0SHN5"/>
<dbReference type="RefSeq" id="WP_185127824.1">
    <property type="nucleotide sequence ID" value="NZ_JACJVO010000005.1"/>
</dbReference>
<dbReference type="EMBL" id="JACJVO010000005">
    <property type="protein sequence ID" value="MBB6730156.1"/>
    <property type="molecule type" value="Genomic_DNA"/>
</dbReference>
<dbReference type="PRINTS" id="PR00455">
    <property type="entry name" value="HTHTETR"/>
</dbReference>
<dbReference type="InterPro" id="IPR009057">
    <property type="entry name" value="Homeodomain-like_sf"/>
</dbReference>
<dbReference type="GO" id="GO:0000976">
    <property type="term" value="F:transcription cis-regulatory region binding"/>
    <property type="evidence" value="ECO:0007669"/>
    <property type="project" value="TreeGrafter"/>
</dbReference>
<feature type="DNA-binding region" description="H-T-H motif" evidence="2">
    <location>
        <begin position="37"/>
        <end position="56"/>
    </location>
</feature>